<organism evidence="6 7">
    <name type="scientific">Chengkuizengella marina</name>
    <dbReference type="NCBI Taxonomy" id="2507566"/>
    <lineage>
        <taxon>Bacteria</taxon>
        <taxon>Bacillati</taxon>
        <taxon>Bacillota</taxon>
        <taxon>Bacilli</taxon>
        <taxon>Bacillales</taxon>
        <taxon>Paenibacillaceae</taxon>
        <taxon>Chengkuizengella</taxon>
    </lineage>
</organism>
<dbReference type="AlphaFoldDB" id="A0A6N9PWI9"/>
<evidence type="ECO:0000256" key="5">
    <source>
        <dbReference type="NCBIfam" id="TIGR00205"/>
    </source>
</evidence>
<proteinExistence type="inferred from homology"/>
<dbReference type="GO" id="GO:0071973">
    <property type="term" value="P:bacterial-type flagellum-dependent cell motility"/>
    <property type="evidence" value="ECO:0007669"/>
    <property type="project" value="InterPro"/>
</dbReference>
<comment type="subcellular location">
    <subcellularLocation>
        <location evidence="1 4">Bacterial flagellum basal body</location>
    </subcellularLocation>
</comment>
<dbReference type="PANTHER" id="PTHR34653:SF1">
    <property type="entry name" value="FLAGELLAR HOOK-BASAL BODY COMPLEX PROTEIN FLIE"/>
    <property type="match status" value="1"/>
</dbReference>
<dbReference type="HAMAP" id="MF_00724">
    <property type="entry name" value="FliE"/>
    <property type="match status" value="1"/>
</dbReference>
<evidence type="ECO:0000256" key="2">
    <source>
        <dbReference type="ARBA" id="ARBA00009272"/>
    </source>
</evidence>
<dbReference type="Proteomes" id="UP000448943">
    <property type="component" value="Unassembled WGS sequence"/>
</dbReference>
<dbReference type="GO" id="GO:0005198">
    <property type="term" value="F:structural molecule activity"/>
    <property type="evidence" value="ECO:0007669"/>
    <property type="project" value="UniProtKB-UniRule"/>
</dbReference>
<evidence type="ECO:0000256" key="3">
    <source>
        <dbReference type="ARBA" id="ARBA00023143"/>
    </source>
</evidence>
<dbReference type="GO" id="GO:0003774">
    <property type="term" value="F:cytoskeletal motor activity"/>
    <property type="evidence" value="ECO:0007669"/>
    <property type="project" value="InterPro"/>
</dbReference>
<dbReference type="Pfam" id="PF02049">
    <property type="entry name" value="FliE"/>
    <property type="match status" value="1"/>
</dbReference>
<comment type="similarity">
    <text evidence="2 4">Belongs to the FliE family.</text>
</comment>
<keyword evidence="6" id="KW-0969">Cilium</keyword>
<accession>A0A6N9PWI9</accession>
<keyword evidence="7" id="KW-1185">Reference proteome</keyword>
<comment type="caution">
    <text evidence="6">The sequence shown here is derived from an EMBL/GenBank/DDBJ whole genome shotgun (WGS) entry which is preliminary data.</text>
</comment>
<dbReference type="NCBIfam" id="TIGR00205">
    <property type="entry name" value="fliE"/>
    <property type="match status" value="1"/>
</dbReference>
<protein>
    <recommendedName>
        <fullName evidence="4 5">Flagellar hook-basal body complex protein FliE</fullName>
    </recommendedName>
</protein>
<keyword evidence="6" id="KW-0282">Flagellum</keyword>
<dbReference type="PANTHER" id="PTHR34653">
    <property type="match status" value="1"/>
</dbReference>
<evidence type="ECO:0000313" key="7">
    <source>
        <dbReference type="Proteomes" id="UP000448943"/>
    </source>
</evidence>
<keyword evidence="3 4" id="KW-0975">Bacterial flagellum</keyword>
<dbReference type="EMBL" id="SIJB01000001">
    <property type="protein sequence ID" value="NBI27357.1"/>
    <property type="molecule type" value="Genomic_DNA"/>
</dbReference>
<name>A0A6N9PWI9_9BACL</name>
<dbReference type="OrthoDB" id="9812413at2"/>
<evidence type="ECO:0000256" key="1">
    <source>
        <dbReference type="ARBA" id="ARBA00004117"/>
    </source>
</evidence>
<sequence>MEENIVINKVSQQPIEFNGTSIKNQQSLSGTNLGKQFGSFLNHAIQEMNLEEQKVSQLNSQFIQGGNVDPHELLIASQKASLNLELTIEVRNKVVEAYQEIMRMQI</sequence>
<dbReference type="PRINTS" id="PR01006">
    <property type="entry name" value="FLGHOOKFLIE"/>
</dbReference>
<evidence type="ECO:0000256" key="4">
    <source>
        <dbReference type="HAMAP-Rule" id="MF_00724"/>
    </source>
</evidence>
<evidence type="ECO:0000313" key="6">
    <source>
        <dbReference type="EMBL" id="NBI27357.1"/>
    </source>
</evidence>
<keyword evidence="6" id="KW-0966">Cell projection</keyword>
<reference evidence="6 7" key="1">
    <citation type="submission" date="2019-01" db="EMBL/GenBank/DDBJ databases">
        <title>Chengkuizengella sp. nov., isolated from deep-sea sediment of East Pacific Ocean.</title>
        <authorList>
            <person name="Yang J."/>
            <person name="Lai Q."/>
            <person name="Shao Z."/>
        </authorList>
    </citation>
    <scope>NUCLEOTIDE SEQUENCE [LARGE SCALE GENOMIC DNA]</scope>
    <source>
        <strain evidence="6 7">YPA3-1-1</strain>
    </source>
</reference>
<gene>
    <name evidence="4 6" type="primary">fliE</name>
    <name evidence="6" type="ORF">ERL59_00045</name>
</gene>
<dbReference type="InterPro" id="IPR001624">
    <property type="entry name" value="FliE"/>
</dbReference>
<dbReference type="GO" id="GO:0009425">
    <property type="term" value="C:bacterial-type flagellum basal body"/>
    <property type="evidence" value="ECO:0007669"/>
    <property type="project" value="UniProtKB-SubCell"/>
</dbReference>